<dbReference type="SUPFAM" id="SSF46689">
    <property type="entry name" value="Homeodomain-like"/>
    <property type="match status" value="1"/>
</dbReference>
<feature type="domain" description="DNA binding HTH" evidence="1">
    <location>
        <begin position="2"/>
        <end position="39"/>
    </location>
</feature>
<sequence length="44" mass="5076">MAEKEVITRAIQEQNGNLTRVAKQLNIAKSTLYIKLRKYGLQRS</sequence>
<reference evidence="3" key="1">
    <citation type="journal article" date="2019" name="Int. J. Syst. Evol. Microbiol.">
        <title>The Global Catalogue of Microorganisms (GCM) 10K type strain sequencing project: providing services to taxonomists for standard genome sequencing and annotation.</title>
        <authorList>
            <consortium name="The Broad Institute Genomics Platform"/>
            <consortium name="The Broad Institute Genome Sequencing Center for Infectious Disease"/>
            <person name="Wu L."/>
            <person name="Ma J."/>
        </authorList>
    </citation>
    <scope>NUCLEOTIDE SEQUENCE [LARGE SCALE GENOMIC DNA]</scope>
    <source>
        <strain evidence="3">NBRC 111756</strain>
    </source>
</reference>
<protein>
    <submittedName>
        <fullName evidence="2">Helix-turn-helix domain-containing protein</fullName>
    </submittedName>
</protein>
<gene>
    <name evidence="2" type="ORF">ACFQDL_18980</name>
</gene>
<name>A0ABW2A3G1_9GAMM</name>
<organism evidence="2 3">
    <name type="scientific">Marinobacterium aestuariivivens</name>
    <dbReference type="NCBI Taxonomy" id="1698799"/>
    <lineage>
        <taxon>Bacteria</taxon>
        <taxon>Pseudomonadati</taxon>
        <taxon>Pseudomonadota</taxon>
        <taxon>Gammaproteobacteria</taxon>
        <taxon>Oceanospirillales</taxon>
        <taxon>Oceanospirillaceae</taxon>
        <taxon>Marinobacterium</taxon>
    </lineage>
</organism>
<comment type="caution">
    <text evidence="2">The sequence shown here is derived from an EMBL/GenBank/DDBJ whole genome shotgun (WGS) entry which is preliminary data.</text>
</comment>
<evidence type="ECO:0000259" key="1">
    <source>
        <dbReference type="Pfam" id="PF02954"/>
    </source>
</evidence>
<keyword evidence="3" id="KW-1185">Reference proteome</keyword>
<dbReference type="Pfam" id="PF02954">
    <property type="entry name" value="HTH_8"/>
    <property type="match status" value="1"/>
</dbReference>
<dbReference type="InterPro" id="IPR002197">
    <property type="entry name" value="HTH_Fis"/>
</dbReference>
<evidence type="ECO:0000313" key="3">
    <source>
        <dbReference type="Proteomes" id="UP001596422"/>
    </source>
</evidence>
<evidence type="ECO:0000313" key="2">
    <source>
        <dbReference type="EMBL" id="MFC6671913.1"/>
    </source>
</evidence>
<dbReference type="InterPro" id="IPR009057">
    <property type="entry name" value="Homeodomain-like_sf"/>
</dbReference>
<dbReference type="Gene3D" id="1.10.10.60">
    <property type="entry name" value="Homeodomain-like"/>
    <property type="match status" value="1"/>
</dbReference>
<dbReference type="PRINTS" id="PR01590">
    <property type="entry name" value="HTHFIS"/>
</dbReference>
<proteinExistence type="predicted"/>
<dbReference type="EMBL" id="JBHSWE010000001">
    <property type="protein sequence ID" value="MFC6671913.1"/>
    <property type="molecule type" value="Genomic_DNA"/>
</dbReference>
<dbReference type="Proteomes" id="UP001596422">
    <property type="component" value="Unassembled WGS sequence"/>
</dbReference>
<dbReference type="RefSeq" id="WP_379910390.1">
    <property type="nucleotide sequence ID" value="NZ_JBHSWE010000001.1"/>
</dbReference>
<accession>A0ABW2A3G1</accession>